<protein>
    <submittedName>
        <fullName evidence="1">WXG100 family type VII secretion target</fullName>
    </submittedName>
</protein>
<dbReference type="EMBL" id="JAHKNI010000001">
    <property type="protein sequence ID" value="MBU3060687.1"/>
    <property type="molecule type" value="Genomic_DNA"/>
</dbReference>
<dbReference type="Pfam" id="PF06013">
    <property type="entry name" value="WXG100"/>
    <property type="match status" value="1"/>
</dbReference>
<dbReference type="InterPro" id="IPR010310">
    <property type="entry name" value="T7SS_ESAT-6-like"/>
</dbReference>
<gene>
    <name evidence="1" type="ORF">KO481_04015</name>
</gene>
<evidence type="ECO:0000313" key="2">
    <source>
        <dbReference type="Proteomes" id="UP000733379"/>
    </source>
</evidence>
<evidence type="ECO:0000313" key="1">
    <source>
        <dbReference type="EMBL" id="MBU3060687.1"/>
    </source>
</evidence>
<reference evidence="1 2" key="1">
    <citation type="submission" date="2021-06" db="EMBL/GenBank/DDBJ databases">
        <title>Actinomycetes sequencing.</title>
        <authorList>
            <person name="Shan Q."/>
        </authorList>
    </citation>
    <scope>NUCLEOTIDE SEQUENCE [LARGE SCALE GENOMIC DNA]</scope>
    <source>
        <strain evidence="1 2">NEAU-G5</strain>
    </source>
</reference>
<name>A0ABS6ARN7_9NOCA</name>
<dbReference type="Gene3D" id="1.10.287.1060">
    <property type="entry name" value="ESAT-6-like"/>
    <property type="match status" value="1"/>
</dbReference>
<dbReference type="InterPro" id="IPR036689">
    <property type="entry name" value="ESAT-6-like_sf"/>
</dbReference>
<dbReference type="SUPFAM" id="SSF140453">
    <property type="entry name" value="EsxAB dimer-like"/>
    <property type="match status" value="1"/>
</dbReference>
<sequence length="107" mass="10864">MSVSGGNSDLSVVPADVAALGKYAYDLAEILRSSLADAGREVDALTSGGWSGSAAASFGNGWNECRNGGTKIIDALTTMASSLGVTADAYRAQDNQFASEVSSLDLP</sequence>
<comment type="caution">
    <text evidence="1">The sequence shown here is derived from an EMBL/GenBank/DDBJ whole genome shotgun (WGS) entry which is preliminary data.</text>
</comment>
<accession>A0ABS6ARN7</accession>
<dbReference type="RefSeq" id="WP_215915509.1">
    <property type="nucleotide sequence ID" value="NZ_JAHKNI010000001.1"/>
</dbReference>
<keyword evidence="2" id="KW-1185">Reference proteome</keyword>
<dbReference type="Proteomes" id="UP000733379">
    <property type="component" value="Unassembled WGS sequence"/>
</dbReference>
<proteinExistence type="predicted"/>
<organism evidence="1 2">
    <name type="scientific">Nocardia albiluteola</name>
    <dbReference type="NCBI Taxonomy" id="2842303"/>
    <lineage>
        <taxon>Bacteria</taxon>
        <taxon>Bacillati</taxon>
        <taxon>Actinomycetota</taxon>
        <taxon>Actinomycetes</taxon>
        <taxon>Mycobacteriales</taxon>
        <taxon>Nocardiaceae</taxon>
        <taxon>Nocardia</taxon>
    </lineage>
</organism>